<dbReference type="PROSITE" id="PS50893">
    <property type="entry name" value="ABC_TRANSPORTER_2"/>
    <property type="match status" value="1"/>
</dbReference>
<dbReference type="InterPro" id="IPR017871">
    <property type="entry name" value="ABC_transporter-like_CS"/>
</dbReference>
<dbReference type="GeneID" id="41323116"/>
<proteinExistence type="predicted"/>
<organism evidence="6 7">
    <name type="scientific">Candidatus Methanomassiliicoccus intestinalis</name>
    <dbReference type="NCBI Taxonomy" id="1406512"/>
    <lineage>
        <taxon>Archaea</taxon>
        <taxon>Methanobacteriati</taxon>
        <taxon>Thermoplasmatota</taxon>
        <taxon>Thermoplasmata</taxon>
        <taxon>Methanomassiliicoccales</taxon>
        <taxon>Methanomassiliicoccaceae</taxon>
        <taxon>Methanomassiliicoccus</taxon>
    </lineage>
</organism>
<dbReference type="EMBL" id="LVVT01000001">
    <property type="protein sequence ID" value="TQS84847.1"/>
    <property type="molecule type" value="Genomic_DNA"/>
</dbReference>
<dbReference type="CDD" id="cd03214">
    <property type="entry name" value="ABC_Iron-Siderophores_B12_Hemin"/>
    <property type="match status" value="1"/>
</dbReference>
<dbReference type="Proteomes" id="UP000752814">
    <property type="component" value="Unassembled WGS sequence"/>
</dbReference>
<gene>
    <name evidence="6" type="ORF">A3207_02140</name>
</gene>
<keyword evidence="1" id="KW-0813">Transport</keyword>
<protein>
    <submittedName>
        <fullName evidence="6">ABC transporter</fullName>
    </submittedName>
</protein>
<feature type="domain" description="ABC transporter" evidence="5">
    <location>
        <begin position="6"/>
        <end position="241"/>
    </location>
</feature>
<dbReference type="InterPro" id="IPR027417">
    <property type="entry name" value="P-loop_NTPase"/>
</dbReference>
<keyword evidence="4" id="KW-1278">Translocase</keyword>
<dbReference type="Gene3D" id="3.40.50.300">
    <property type="entry name" value="P-loop containing nucleotide triphosphate hydrolases"/>
    <property type="match status" value="1"/>
</dbReference>
<keyword evidence="2" id="KW-0547">Nucleotide-binding</keyword>
<keyword evidence="3" id="KW-0067">ATP-binding</keyword>
<dbReference type="PANTHER" id="PTHR42794:SF1">
    <property type="entry name" value="HEMIN IMPORT ATP-BINDING PROTEIN HMUV"/>
    <property type="match status" value="1"/>
</dbReference>
<dbReference type="SUPFAM" id="SSF52540">
    <property type="entry name" value="P-loop containing nucleoside triphosphate hydrolases"/>
    <property type="match status" value="1"/>
</dbReference>
<evidence type="ECO:0000313" key="6">
    <source>
        <dbReference type="EMBL" id="TQS84847.1"/>
    </source>
</evidence>
<dbReference type="InterPro" id="IPR003593">
    <property type="entry name" value="AAA+_ATPase"/>
</dbReference>
<dbReference type="RefSeq" id="WP_020448586.1">
    <property type="nucleotide sequence ID" value="NZ_CAYAYE010000015.1"/>
</dbReference>
<dbReference type="AlphaFoldDB" id="A0A8J8PHN3"/>
<name>A0A8J8PHN3_9ARCH</name>
<evidence type="ECO:0000259" key="5">
    <source>
        <dbReference type="PROSITE" id="PS50893"/>
    </source>
</evidence>
<sequence>MADPLLEIRGLNKKFGDFQALKDINLELDKGLMIGLIGPNGCGKSTMMKCICKIHDMSSGSIHIDGEDISRKKPAEVSKLVATVPAESGPTFGLTVTDMVMLGRYPFVNRIWWENPEDEVVVRNALKTFGIYHLRKKQVSMLSSGERQRAMIAKAYVQEPKVMLVDEPTSHLDMKYKLQVMEYLKKMSHTDMTVIVAEHDISLMARYCDICVIMKKGEIQTIGDPKVVITEDLIRDVYEVDSRIGLDEDGEIYVLPKKYIDVEEY</sequence>
<dbReference type="FunFam" id="3.40.50.300:FF:000134">
    <property type="entry name" value="Iron-enterobactin ABC transporter ATP-binding protein"/>
    <property type="match status" value="1"/>
</dbReference>
<dbReference type="InterPro" id="IPR003439">
    <property type="entry name" value="ABC_transporter-like_ATP-bd"/>
</dbReference>
<dbReference type="SMART" id="SM00382">
    <property type="entry name" value="AAA"/>
    <property type="match status" value="1"/>
</dbReference>
<evidence type="ECO:0000256" key="3">
    <source>
        <dbReference type="ARBA" id="ARBA00022840"/>
    </source>
</evidence>
<dbReference type="PANTHER" id="PTHR42794">
    <property type="entry name" value="HEMIN IMPORT ATP-BINDING PROTEIN HMUV"/>
    <property type="match status" value="1"/>
</dbReference>
<evidence type="ECO:0000256" key="4">
    <source>
        <dbReference type="ARBA" id="ARBA00022967"/>
    </source>
</evidence>
<accession>A0A8J8PHN3</accession>
<dbReference type="GO" id="GO:0005524">
    <property type="term" value="F:ATP binding"/>
    <property type="evidence" value="ECO:0007669"/>
    <property type="project" value="UniProtKB-KW"/>
</dbReference>
<dbReference type="PROSITE" id="PS00211">
    <property type="entry name" value="ABC_TRANSPORTER_1"/>
    <property type="match status" value="1"/>
</dbReference>
<evidence type="ECO:0000256" key="1">
    <source>
        <dbReference type="ARBA" id="ARBA00022448"/>
    </source>
</evidence>
<dbReference type="Pfam" id="PF00005">
    <property type="entry name" value="ABC_tran"/>
    <property type="match status" value="1"/>
</dbReference>
<evidence type="ECO:0000256" key="2">
    <source>
        <dbReference type="ARBA" id="ARBA00022741"/>
    </source>
</evidence>
<evidence type="ECO:0000313" key="7">
    <source>
        <dbReference type="Proteomes" id="UP000752814"/>
    </source>
</evidence>
<reference evidence="6" key="1">
    <citation type="submission" date="2016-03" db="EMBL/GenBank/DDBJ databases">
        <authorList>
            <person name="Borrel G."/>
            <person name="Mccann A."/>
            <person name="O'Toole P.W."/>
        </authorList>
    </citation>
    <scope>NUCLEOTIDE SEQUENCE</scope>
    <source>
        <strain evidence="6">183</strain>
    </source>
</reference>
<comment type="caution">
    <text evidence="6">The sequence shown here is derived from an EMBL/GenBank/DDBJ whole genome shotgun (WGS) entry which is preliminary data.</text>
</comment>
<dbReference type="GO" id="GO:0016887">
    <property type="term" value="F:ATP hydrolysis activity"/>
    <property type="evidence" value="ECO:0007669"/>
    <property type="project" value="InterPro"/>
</dbReference>